<accession>A0A1H9L6X9</accession>
<dbReference type="EMBL" id="FOGG01000004">
    <property type="protein sequence ID" value="SER07186.1"/>
    <property type="molecule type" value="Genomic_DNA"/>
</dbReference>
<dbReference type="PANTHER" id="PTHR33991:SF1">
    <property type="entry name" value="DNA REPAIR PROTEIN RECO"/>
    <property type="match status" value="1"/>
</dbReference>
<evidence type="ECO:0000256" key="4">
    <source>
        <dbReference type="HAMAP-Rule" id="MF_00201"/>
    </source>
</evidence>
<evidence type="ECO:0000313" key="7">
    <source>
        <dbReference type="Proteomes" id="UP000199572"/>
    </source>
</evidence>
<dbReference type="HAMAP" id="MF_00201">
    <property type="entry name" value="RecO"/>
    <property type="match status" value="1"/>
</dbReference>
<evidence type="ECO:0000256" key="1">
    <source>
        <dbReference type="ARBA" id="ARBA00022763"/>
    </source>
</evidence>
<evidence type="ECO:0000313" key="6">
    <source>
        <dbReference type="EMBL" id="SER07186.1"/>
    </source>
</evidence>
<keyword evidence="3 4" id="KW-0234">DNA repair</keyword>
<feature type="domain" description="DNA replication/recombination mediator RecO N-terminal" evidence="5">
    <location>
        <begin position="1"/>
        <end position="76"/>
    </location>
</feature>
<keyword evidence="1 4" id="KW-0227">DNA damage</keyword>
<dbReference type="InterPro" id="IPR012340">
    <property type="entry name" value="NA-bd_OB-fold"/>
</dbReference>
<evidence type="ECO:0000256" key="3">
    <source>
        <dbReference type="ARBA" id="ARBA00023204"/>
    </source>
</evidence>
<keyword evidence="2 4" id="KW-0233">DNA recombination</keyword>
<dbReference type="SUPFAM" id="SSF50249">
    <property type="entry name" value="Nucleic acid-binding proteins"/>
    <property type="match status" value="1"/>
</dbReference>
<dbReference type="InterPro" id="IPR003717">
    <property type="entry name" value="RecO"/>
</dbReference>
<sequence length="241" mass="27972">MLHKVRGIVLKTTNYSESSVVVQVFTDKFGMQSYLVNGVKKPKAKIKMNMLQSLHLLDMVVYHKSNTSIQRISELRPSPVFKSIPYDVIKSSIVIFLNEVLYKSIRQQSADDSLFDFIFNAIAWFDENNVIDPNFHLSFLLKLSRFLGFSPNENRRSDQIYFDLQEGKFTSRTPIHLHYLQLEDAIAFISLFNTPLEKIFEIKLSNTQRRFLLDKILVFYALHTASFGEVQSHKILETLLA</sequence>
<dbReference type="PANTHER" id="PTHR33991">
    <property type="entry name" value="DNA REPAIR PROTEIN RECO"/>
    <property type="match status" value="1"/>
</dbReference>
<proteinExistence type="inferred from homology"/>
<gene>
    <name evidence="4" type="primary">recO</name>
    <name evidence="6" type="ORF">SAMN04488023_10423</name>
</gene>
<dbReference type="GO" id="GO:0006310">
    <property type="term" value="P:DNA recombination"/>
    <property type="evidence" value="ECO:0007669"/>
    <property type="project" value="UniProtKB-UniRule"/>
</dbReference>
<dbReference type="GO" id="GO:0006302">
    <property type="term" value="P:double-strand break repair"/>
    <property type="evidence" value="ECO:0007669"/>
    <property type="project" value="TreeGrafter"/>
</dbReference>
<dbReference type="STRING" id="390241.SAMN04488023_10423"/>
<reference evidence="6 7" key="1">
    <citation type="submission" date="2016-10" db="EMBL/GenBank/DDBJ databases">
        <authorList>
            <person name="de Groot N.N."/>
        </authorList>
    </citation>
    <scope>NUCLEOTIDE SEQUENCE [LARGE SCALE GENOMIC DNA]</scope>
    <source>
        <strain evidence="6 7">DSM 18610</strain>
    </source>
</reference>
<comment type="function">
    <text evidence="4">Involved in DNA repair and RecF pathway recombination.</text>
</comment>
<name>A0A1H9L6X9_9SPHI</name>
<evidence type="ECO:0000256" key="2">
    <source>
        <dbReference type="ARBA" id="ARBA00023172"/>
    </source>
</evidence>
<comment type="similarity">
    <text evidence="4">Belongs to the RecO family.</text>
</comment>
<dbReference type="InterPro" id="IPR022572">
    <property type="entry name" value="DNA_rep/recomb_RecO_N"/>
</dbReference>
<protein>
    <recommendedName>
        <fullName evidence="4">DNA repair protein RecO</fullName>
    </recommendedName>
    <alternativeName>
        <fullName evidence="4">Recombination protein O</fullName>
    </alternativeName>
</protein>
<dbReference type="Proteomes" id="UP000199572">
    <property type="component" value="Unassembled WGS sequence"/>
</dbReference>
<dbReference type="GO" id="GO:0043590">
    <property type="term" value="C:bacterial nucleoid"/>
    <property type="evidence" value="ECO:0007669"/>
    <property type="project" value="TreeGrafter"/>
</dbReference>
<keyword evidence="7" id="KW-1185">Reference proteome</keyword>
<dbReference type="OrthoDB" id="9789152at2"/>
<dbReference type="AlphaFoldDB" id="A0A1H9L6X9"/>
<dbReference type="SUPFAM" id="SSF57863">
    <property type="entry name" value="ArfGap/RecO-like zinc finger"/>
    <property type="match status" value="1"/>
</dbReference>
<dbReference type="Pfam" id="PF11967">
    <property type="entry name" value="RecO_N"/>
    <property type="match status" value="1"/>
</dbReference>
<dbReference type="RefSeq" id="WP_090881721.1">
    <property type="nucleotide sequence ID" value="NZ_FOGG01000004.1"/>
</dbReference>
<dbReference type="Pfam" id="PF02565">
    <property type="entry name" value="RecO_C"/>
    <property type="match status" value="1"/>
</dbReference>
<dbReference type="InterPro" id="IPR037278">
    <property type="entry name" value="ARFGAP/RecO"/>
</dbReference>
<dbReference type="NCBIfam" id="TIGR00613">
    <property type="entry name" value="reco"/>
    <property type="match status" value="1"/>
</dbReference>
<organism evidence="6 7">
    <name type="scientific">Pedobacter rhizosphaerae</name>
    <dbReference type="NCBI Taxonomy" id="390241"/>
    <lineage>
        <taxon>Bacteria</taxon>
        <taxon>Pseudomonadati</taxon>
        <taxon>Bacteroidota</taxon>
        <taxon>Sphingobacteriia</taxon>
        <taxon>Sphingobacteriales</taxon>
        <taxon>Sphingobacteriaceae</taxon>
        <taxon>Pedobacter</taxon>
    </lineage>
</organism>
<evidence type="ECO:0000259" key="5">
    <source>
        <dbReference type="Pfam" id="PF11967"/>
    </source>
</evidence>
<dbReference type="Gene3D" id="2.40.50.140">
    <property type="entry name" value="Nucleic acid-binding proteins"/>
    <property type="match status" value="1"/>
</dbReference>